<dbReference type="AlphaFoldDB" id="A0A914QTV5"/>
<organism evidence="2 3">
    <name type="scientific">Panagrolaimus davidi</name>
    <dbReference type="NCBI Taxonomy" id="227884"/>
    <lineage>
        <taxon>Eukaryota</taxon>
        <taxon>Metazoa</taxon>
        <taxon>Ecdysozoa</taxon>
        <taxon>Nematoda</taxon>
        <taxon>Chromadorea</taxon>
        <taxon>Rhabditida</taxon>
        <taxon>Tylenchina</taxon>
        <taxon>Panagrolaimomorpha</taxon>
        <taxon>Panagrolaimoidea</taxon>
        <taxon>Panagrolaimidae</taxon>
        <taxon>Panagrolaimus</taxon>
    </lineage>
</organism>
<keyword evidence="1" id="KW-0812">Transmembrane</keyword>
<name>A0A914QTV5_9BILA</name>
<dbReference type="Proteomes" id="UP000887578">
    <property type="component" value="Unplaced"/>
</dbReference>
<evidence type="ECO:0000313" key="3">
    <source>
        <dbReference type="WBParaSite" id="PDA_v2.g7366.t1"/>
    </source>
</evidence>
<keyword evidence="1" id="KW-1133">Transmembrane helix</keyword>
<protein>
    <submittedName>
        <fullName evidence="3">Uncharacterized protein</fullName>
    </submittedName>
</protein>
<feature type="transmembrane region" description="Helical" evidence="1">
    <location>
        <begin position="74"/>
        <end position="91"/>
    </location>
</feature>
<proteinExistence type="predicted"/>
<feature type="transmembrane region" description="Helical" evidence="1">
    <location>
        <begin position="50"/>
        <end position="68"/>
    </location>
</feature>
<accession>A0A914QTV5</accession>
<dbReference type="WBParaSite" id="PDA_v2.g7366.t1">
    <property type="protein sequence ID" value="PDA_v2.g7366.t1"/>
    <property type="gene ID" value="PDA_v2.g7366"/>
</dbReference>
<keyword evidence="2" id="KW-1185">Reference proteome</keyword>
<evidence type="ECO:0000313" key="2">
    <source>
        <dbReference type="Proteomes" id="UP000887578"/>
    </source>
</evidence>
<evidence type="ECO:0000256" key="1">
    <source>
        <dbReference type="SAM" id="Phobius"/>
    </source>
</evidence>
<reference evidence="3" key="1">
    <citation type="submission" date="2022-11" db="UniProtKB">
        <authorList>
            <consortium name="WormBaseParasite"/>
        </authorList>
    </citation>
    <scope>IDENTIFICATION</scope>
</reference>
<sequence length="101" mass="11411">MNGSEANRYITKLSLDSRDVTVQYVKDHAPHMFELFKDGPCNSMTYEKSIPFALTLFIHIAVVCLAVQLTIPFIFMFVPASFSVFAIILNVQNVKGRLILN</sequence>
<keyword evidence="1" id="KW-0472">Membrane</keyword>